<dbReference type="InterPro" id="IPR019475">
    <property type="entry name" value="DNA_primase_DnaB-bd"/>
</dbReference>
<comment type="caution">
    <text evidence="15">The sequence shown here is derived from an EMBL/GenBank/DDBJ whole genome shotgun (WGS) entry which is preliminary data.</text>
</comment>
<comment type="similarity">
    <text evidence="12">Belongs to the DnaG primase family.</text>
</comment>
<dbReference type="EMBL" id="JACXAD010000007">
    <property type="protein sequence ID" value="MBD2767930.1"/>
    <property type="molecule type" value="Genomic_DNA"/>
</dbReference>
<dbReference type="InterPro" id="IPR037068">
    <property type="entry name" value="DNA_primase_core_N_sf"/>
</dbReference>
<evidence type="ECO:0000256" key="13">
    <source>
        <dbReference type="SAM" id="MobiDB-lite"/>
    </source>
</evidence>
<dbReference type="InterPro" id="IPR030846">
    <property type="entry name" value="DnaG_bac"/>
</dbReference>
<dbReference type="SUPFAM" id="SSF57783">
    <property type="entry name" value="Zinc beta-ribbon"/>
    <property type="match status" value="1"/>
</dbReference>
<evidence type="ECO:0000256" key="12">
    <source>
        <dbReference type="HAMAP-Rule" id="MF_00974"/>
    </source>
</evidence>
<evidence type="ECO:0000256" key="5">
    <source>
        <dbReference type="ARBA" id="ARBA00022705"/>
    </source>
</evidence>
<dbReference type="AlphaFoldDB" id="A0A927BBW1"/>
<dbReference type="Pfam" id="PF01807">
    <property type="entry name" value="Zn_ribbon_DnaG"/>
    <property type="match status" value="1"/>
</dbReference>
<dbReference type="Pfam" id="PF10410">
    <property type="entry name" value="DnaB_bind"/>
    <property type="match status" value="1"/>
</dbReference>
<keyword evidence="5 12" id="KW-0235">DNA replication</keyword>
<dbReference type="RefSeq" id="WP_191004744.1">
    <property type="nucleotide sequence ID" value="NZ_JACXAD010000007.1"/>
</dbReference>
<dbReference type="InterPro" id="IPR006295">
    <property type="entry name" value="DNA_primase_DnaG"/>
</dbReference>
<evidence type="ECO:0000259" key="14">
    <source>
        <dbReference type="PROSITE" id="PS50880"/>
    </source>
</evidence>
<name>A0A927BBW1_9BACT</name>
<keyword evidence="7 12" id="KW-0863">Zinc-finger</keyword>
<keyword evidence="8 12" id="KW-0862">Zinc</keyword>
<dbReference type="SMART" id="SM00400">
    <property type="entry name" value="ZnF_CHCC"/>
    <property type="match status" value="1"/>
</dbReference>
<keyword evidence="9" id="KW-0460">Magnesium</keyword>
<dbReference type="Gene3D" id="3.90.980.10">
    <property type="entry name" value="DNA primase, catalytic core, N-terminal domain"/>
    <property type="match status" value="1"/>
</dbReference>
<dbReference type="SUPFAM" id="SSF56731">
    <property type="entry name" value="DNA primase core"/>
    <property type="match status" value="1"/>
</dbReference>
<dbReference type="CDD" id="cd03364">
    <property type="entry name" value="TOPRIM_DnaG_primases"/>
    <property type="match status" value="1"/>
</dbReference>
<dbReference type="FunFam" id="3.90.580.10:FF:000001">
    <property type="entry name" value="DNA primase"/>
    <property type="match status" value="1"/>
</dbReference>
<keyword evidence="3 12" id="KW-0808">Transferase</keyword>
<gene>
    <name evidence="12" type="primary">dnaG</name>
    <name evidence="15" type="ORF">IC235_08485</name>
</gene>
<dbReference type="InterPro" id="IPR013264">
    <property type="entry name" value="DNAG_N"/>
</dbReference>
<feature type="zinc finger region" description="CHC2-type" evidence="12">
    <location>
        <begin position="39"/>
        <end position="63"/>
    </location>
</feature>
<dbReference type="HAMAP" id="MF_00974">
    <property type="entry name" value="DNA_primase_DnaG"/>
    <property type="match status" value="1"/>
</dbReference>
<evidence type="ECO:0000256" key="11">
    <source>
        <dbReference type="ARBA" id="ARBA00023163"/>
    </source>
</evidence>
<accession>A0A927BBW1</accession>
<dbReference type="SMART" id="SM00493">
    <property type="entry name" value="TOPRIM"/>
    <property type="match status" value="1"/>
</dbReference>
<feature type="region of interest" description="Disordered" evidence="13">
    <location>
        <begin position="501"/>
        <end position="521"/>
    </location>
</feature>
<keyword evidence="11 12" id="KW-0804">Transcription</keyword>
<dbReference type="Proteomes" id="UP000612233">
    <property type="component" value="Unassembled WGS sequence"/>
</dbReference>
<comment type="domain">
    <text evidence="12">Contains an N-terminal zinc-binding domain, a central core domain that contains the primase activity, and a C-terminal DnaB-binding domain.</text>
</comment>
<evidence type="ECO:0000256" key="4">
    <source>
        <dbReference type="ARBA" id="ARBA00022695"/>
    </source>
</evidence>
<dbReference type="GO" id="GO:0003899">
    <property type="term" value="F:DNA-directed RNA polymerase activity"/>
    <property type="evidence" value="ECO:0007669"/>
    <property type="project" value="UniProtKB-UniRule"/>
</dbReference>
<dbReference type="PANTHER" id="PTHR30313:SF2">
    <property type="entry name" value="DNA PRIMASE"/>
    <property type="match status" value="1"/>
</dbReference>
<feature type="region of interest" description="Disordered" evidence="13">
    <location>
        <begin position="443"/>
        <end position="486"/>
    </location>
</feature>
<comment type="function">
    <text evidence="12">RNA polymerase that catalyzes the synthesis of short RNA molecules used as primers for DNA polymerase during DNA replication.</text>
</comment>
<keyword evidence="16" id="KW-1185">Reference proteome</keyword>
<dbReference type="PROSITE" id="PS50880">
    <property type="entry name" value="TOPRIM"/>
    <property type="match status" value="1"/>
</dbReference>
<evidence type="ECO:0000313" key="15">
    <source>
        <dbReference type="EMBL" id="MBD2767930.1"/>
    </source>
</evidence>
<dbReference type="GO" id="GO:0005737">
    <property type="term" value="C:cytoplasm"/>
    <property type="evidence" value="ECO:0007669"/>
    <property type="project" value="TreeGrafter"/>
</dbReference>
<dbReference type="EC" id="2.7.7.101" evidence="12"/>
<keyword evidence="10 12" id="KW-0238">DNA-binding</keyword>
<protein>
    <recommendedName>
        <fullName evidence="12">DNA primase</fullName>
        <ecNumber evidence="12">2.7.7.101</ecNumber>
    </recommendedName>
</protein>
<evidence type="ECO:0000256" key="7">
    <source>
        <dbReference type="ARBA" id="ARBA00022771"/>
    </source>
</evidence>
<keyword evidence="4 12" id="KW-0548">Nucleotidyltransferase</keyword>
<dbReference type="GO" id="GO:0006269">
    <property type="term" value="P:DNA replication, synthesis of primer"/>
    <property type="evidence" value="ECO:0007669"/>
    <property type="project" value="UniProtKB-UniRule"/>
</dbReference>
<keyword evidence="1 12" id="KW-0240">DNA-directed RNA polymerase</keyword>
<dbReference type="InterPro" id="IPR006171">
    <property type="entry name" value="TOPRIM_dom"/>
</dbReference>
<dbReference type="NCBIfam" id="TIGR01391">
    <property type="entry name" value="dnaG"/>
    <property type="match status" value="1"/>
</dbReference>
<dbReference type="InterPro" id="IPR034151">
    <property type="entry name" value="TOPRIM_DnaG_bac"/>
</dbReference>
<evidence type="ECO:0000256" key="2">
    <source>
        <dbReference type="ARBA" id="ARBA00022515"/>
    </source>
</evidence>
<evidence type="ECO:0000256" key="9">
    <source>
        <dbReference type="ARBA" id="ARBA00022842"/>
    </source>
</evidence>
<comment type="catalytic activity">
    <reaction evidence="12">
        <text>ssDNA + n NTP = ssDNA/pppN(pN)n-1 hybrid + (n-1) diphosphate.</text>
        <dbReference type="EC" id="2.7.7.101"/>
    </reaction>
</comment>
<reference evidence="15" key="1">
    <citation type="submission" date="2020-09" db="EMBL/GenBank/DDBJ databases">
        <authorList>
            <person name="Kim M.K."/>
        </authorList>
    </citation>
    <scope>NUCLEOTIDE SEQUENCE</scope>
    <source>
        <strain evidence="15">BT664</strain>
    </source>
</reference>
<dbReference type="FunFam" id="3.40.1360.10:FF:000002">
    <property type="entry name" value="DNA primase"/>
    <property type="match status" value="1"/>
</dbReference>
<evidence type="ECO:0000256" key="6">
    <source>
        <dbReference type="ARBA" id="ARBA00022723"/>
    </source>
</evidence>
<dbReference type="GO" id="GO:1990077">
    <property type="term" value="C:primosome complex"/>
    <property type="evidence" value="ECO:0007669"/>
    <property type="project" value="UniProtKB-KW"/>
</dbReference>
<dbReference type="GO" id="GO:0003677">
    <property type="term" value="F:DNA binding"/>
    <property type="evidence" value="ECO:0007669"/>
    <property type="project" value="UniProtKB-KW"/>
</dbReference>
<evidence type="ECO:0000256" key="8">
    <source>
        <dbReference type="ARBA" id="ARBA00022833"/>
    </source>
</evidence>
<proteinExistence type="inferred from homology"/>
<sequence>MARIPKELVDQIIQTADIVEVVGDFVQLKRKGQNLWAPCPFHNEKSPSFSVNPAKSLYKCFGCGKAGGVVQFVMDVEGTSYVEALKYLAKKYAITIEEEEKTPQQQQEQNERDSQFIVSDWAKNHYHRLLLNSEEGMSIGYGYLKERGLNLTTIQQFELGYSLDSWDDLLKAAEAAGYDKKYLEKTGLTVIRTDDQGHDTGRRYDRFRGRVMFPIHNISGRVVGFGARTLKRDDKMAKYLNSPESDIYHKSDVLYGLFQARQAIRTEEMCYLVEGYLDVLSLYQGGIKNVVASSGTSLTEGQIRLIKRYSDNVTVLYDGDAAGIKASLRGTDLLLEGGLNVRVVLFPNGDDPDSYIRKVGDQRFTEYIENQSQDFITFKTTLVAREASGDPVKKAEAIRDVLHSIAKVPDAIKRSVFLQQTSATFGIDEQVLITEYNKLVKAPAAKPSGSGSGSPGTYSRGAGGATPGFPANADARSGPPARALSDEEEAEMLMYGGAEATAGMPGASPNYEPGAGTPDEAADLPDLLQTCEREVLRLLVLYAAREVDTEVSVAAYLLGQLDEAPLKTPLYAEMWEICRQELLAGRFPEARTLAQNERADIRRLITDLATERYEISPNWRTKEIYVFNEVDLPKLACDNAVLRLNKVHVQRELDRAMDRLRLPGLDDAEMFEILGTIKGLKQLDNQLAGMLGTVIPRGA</sequence>
<evidence type="ECO:0000313" key="16">
    <source>
        <dbReference type="Proteomes" id="UP000612233"/>
    </source>
</evidence>
<evidence type="ECO:0000256" key="3">
    <source>
        <dbReference type="ARBA" id="ARBA00022679"/>
    </source>
</evidence>
<keyword evidence="2 12" id="KW-0639">Primosome</keyword>
<dbReference type="GO" id="GO:0000428">
    <property type="term" value="C:DNA-directed RNA polymerase complex"/>
    <property type="evidence" value="ECO:0007669"/>
    <property type="project" value="UniProtKB-KW"/>
</dbReference>
<dbReference type="Pfam" id="PF08275">
    <property type="entry name" value="DNAG_N"/>
    <property type="match status" value="1"/>
</dbReference>
<dbReference type="GO" id="GO:0008270">
    <property type="term" value="F:zinc ion binding"/>
    <property type="evidence" value="ECO:0007669"/>
    <property type="project" value="UniProtKB-UniRule"/>
</dbReference>
<dbReference type="InterPro" id="IPR036977">
    <property type="entry name" value="DNA_primase_Znf_CHC2"/>
</dbReference>
<keyword evidence="6 12" id="KW-0479">Metal-binding</keyword>
<evidence type="ECO:0000256" key="10">
    <source>
        <dbReference type="ARBA" id="ARBA00023125"/>
    </source>
</evidence>
<dbReference type="Pfam" id="PF13155">
    <property type="entry name" value="Toprim_2"/>
    <property type="match status" value="1"/>
</dbReference>
<organism evidence="15 16">
    <name type="scientific">Hymenobacter montanus</name>
    <dbReference type="NCBI Taxonomy" id="2771359"/>
    <lineage>
        <taxon>Bacteria</taxon>
        <taxon>Pseudomonadati</taxon>
        <taxon>Bacteroidota</taxon>
        <taxon>Cytophagia</taxon>
        <taxon>Cytophagales</taxon>
        <taxon>Hymenobacteraceae</taxon>
        <taxon>Hymenobacter</taxon>
    </lineage>
</organism>
<feature type="domain" description="Toprim" evidence="14">
    <location>
        <begin position="268"/>
        <end position="349"/>
    </location>
</feature>
<evidence type="ECO:0000256" key="1">
    <source>
        <dbReference type="ARBA" id="ARBA00022478"/>
    </source>
</evidence>
<comment type="cofactor">
    <cofactor evidence="12">
        <name>Zn(2+)</name>
        <dbReference type="ChEBI" id="CHEBI:29105"/>
    </cofactor>
    <text evidence="12">Binds 1 zinc ion per monomer.</text>
</comment>
<dbReference type="Gene3D" id="3.40.1360.10">
    <property type="match status" value="1"/>
</dbReference>
<comment type="subunit">
    <text evidence="12">Monomer. Interacts with DnaB.</text>
</comment>
<dbReference type="PANTHER" id="PTHR30313">
    <property type="entry name" value="DNA PRIMASE"/>
    <property type="match status" value="1"/>
</dbReference>
<dbReference type="Gene3D" id="3.90.580.10">
    <property type="entry name" value="Zinc finger, CHC2-type domain"/>
    <property type="match status" value="1"/>
</dbReference>
<dbReference type="InterPro" id="IPR002694">
    <property type="entry name" value="Znf_CHC2"/>
</dbReference>
<dbReference type="InterPro" id="IPR050219">
    <property type="entry name" value="DnaG_primase"/>
</dbReference>